<evidence type="ECO:0000313" key="2">
    <source>
        <dbReference type="Proteomes" id="UP000824134"/>
    </source>
</evidence>
<dbReference type="AlphaFoldDB" id="A0A9D1ZUS7"/>
<dbReference type="EMBL" id="DXCN01000070">
    <property type="protein sequence ID" value="HIY95801.1"/>
    <property type="molecule type" value="Genomic_DNA"/>
</dbReference>
<accession>A0A9D1ZUS7</accession>
<protein>
    <submittedName>
        <fullName evidence="1">Uncharacterized protein</fullName>
    </submittedName>
</protein>
<sequence>MNNSKPHPSEESMSHAFVDESKAKDYFLMAALIHHGDLQRIRLALKSLCLKNQTYFHMTKERDSQRKKILTKIVELGISVHIYRATTDNRSQIEARKACLHALLSDLLSYRVGNLCLEQDETMDGRDRRVISEFLGSHQARERLTYDHRKASSEILLSIPDAVGWAWAKGGHWRKMVETIVTEIDV</sequence>
<dbReference type="Proteomes" id="UP000824134">
    <property type="component" value="Unassembled WGS sequence"/>
</dbReference>
<reference evidence="1" key="1">
    <citation type="journal article" date="2021" name="PeerJ">
        <title>Extensive microbial diversity within the chicken gut microbiome revealed by metagenomics and culture.</title>
        <authorList>
            <person name="Gilroy R."/>
            <person name="Ravi A."/>
            <person name="Getino M."/>
            <person name="Pursley I."/>
            <person name="Horton D.L."/>
            <person name="Alikhan N.F."/>
            <person name="Baker D."/>
            <person name="Gharbi K."/>
            <person name="Hall N."/>
            <person name="Watson M."/>
            <person name="Adriaenssens E.M."/>
            <person name="Foster-Nyarko E."/>
            <person name="Jarju S."/>
            <person name="Secka A."/>
            <person name="Antonio M."/>
            <person name="Oren A."/>
            <person name="Chaudhuri R.R."/>
            <person name="La Ragione R."/>
            <person name="Hildebrand F."/>
            <person name="Pallen M.J."/>
        </authorList>
    </citation>
    <scope>NUCLEOTIDE SEQUENCE</scope>
    <source>
        <strain evidence="1">ChiHjej12B11-9195</strain>
    </source>
</reference>
<evidence type="ECO:0000313" key="1">
    <source>
        <dbReference type="EMBL" id="HIY95801.1"/>
    </source>
</evidence>
<reference evidence="1" key="2">
    <citation type="submission" date="2021-04" db="EMBL/GenBank/DDBJ databases">
        <authorList>
            <person name="Gilroy R."/>
        </authorList>
    </citation>
    <scope>NUCLEOTIDE SEQUENCE</scope>
    <source>
        <strain evidence="1">ChiHjej12B11-9195</strain>
    </source>
</reference>
<comment type="caution">
    <text evidence="1">The sequence shown here is derived from an EMBL/GenBank/DDBJ whole genome shotgun (WGS) entry which is preliminary data.</text>
</comment>
<proteinExistence type="predicted"/>
<name>A0A9D1ZUS7_9MICC</name>
<gene>
    <name evidence="1" type="ORF">H9821_09145</name>
</gene>
<organism evidence="1 2">
    <name type="scientific">Candidatus Rothia avicola</name>
    <dbReference type="NCBI Taxonomy" id="2840478"/>
    <lineage>
        <taxon>Bacteria</taxon>
        <taxon>Bacillati</taxon>
        <taxon>Actinomycetota</taxon>
        <taxon>Actinomycetes</taxon>
        <taxon>Micrococcales</taxon>
        <taxon>Micrococcaceae</taxon>
        <taxon>Rothia</taxon>
    </lineage>
</organism>